<dbReference type="NCBIfam" id="TIGR03075">
    <property type="entry name" value="PQQ_enz_alc_DH"/>
    <property type="match status" value="1"/>
</dbReference>
<protein>
    <submittedName>
        <fullName evidence="11">PQQ-dependent dehydrogenase, methanol/ethanol family</fullName>
        <ecNumber evidence="11">1.1.2.-</ecNumber>
    </submittedName>
</protein>
<dbReference type="EMBL" id="JAGQDD010000026">
    <property type="protein sequence ID" value="MBQ0933329.1"/>
    <property type="molecule type" value="Genomic_DNA"/>
</dbReference>
<comment type="cofactor">
    <cofactor evidence="6">
        <name>pyrroloquinoline quinone</name>
        <dbReference type="ChEBI" id="CHEBI:58442"/>
    </cofactor>
    <text evidence="6">Binds 1 PQQ group per subunit.</text>
</comment>
<dbReference type="GO" id="GO:0030288">
    <property type="term" value="C:outer membrane-bounded periplasmic space"/>
    <property type="evidence" value="ECO:0007669"/>
    <property type="project" value="InterPro"/>
</dbReference>
<dbReference type="EC" id="1.1.2.-" evidence="11"/>
<evidence type="ECO:0000313" key="12">
    <source>
        <dbReference type="Proteomes" id="UP000676246"/>
    </source>
</evidence>
<evidence type="ECO:0000259" key="9">
    <source>
        <dbReference type="Pfam" id="PF01011"/>
    </source>
</evidence>
<keyword evidence="8" id="KW-1015">Disulfide bond</keyword>
<dbReference type="InterPro" id="IPR017512">
    <property type="entry name" value="PQQ_MeOH/EtOH_DH"/>
</dbReference>
<accession>A0A940YP78</accession>
<dbReference type="PANTHER" id="PTHR32303:SF4">
    <property type="entry name" value="QUINOPROTEIN GLUCOSE DEHYDROGENASE"/>
    <property type="match status" value="1"/>
</dbReference>
<feature type="binding site" evidence="6">
    <location>
        <position position="234"/>
    </location>
    <ligand>
        <name>pyrroloquinoline quinone</name>
        <dbReference type="ChEBI" id="CHEBI:58442"/>
    </ligand>
</feature>
<dbReference type="Pfam" id="PF01011">
    <property type="entry name" value="PQQ"/>
    <property type="match status" value="1"/>
</dbReference>
<dbReference type="PANTHER" id="PTHR32303">
    <property type="entry name" value="QUINOPROTEIN ALCOHOL DEHYDROGENASE (CYTOCHROME C)"/>
    <property type="match status" value="1"/>
</dbReference>
<dbReference type="InterPro" id="IPR018391">
    <property type="entry name" value="PQQ_b-propeller_rpt"/>
</dbReference>
<evidence type="ECO:0000259" key="10">
    <source>
        <dbReference type="Pfam" id="PF13360"/>
    </source>
</evidence>
<dbReference type="GO" id="GO:0016614">
    <property type="term" value="F:oxidoreductase activity, acting on CH-OH group of donors"/>
    <property type="evidence" value="ECO:0007669"/>
    <property type="project" value="InterPro"/>
</dbReference>
<keyword evidence="3 6" id="KW-0634">PQQ</keyword>
<feature type="binding site" evidence="6">
    <location>
        <position position="152"/>
    </location>
    <ligand>
        <name>pyrroloquinoline quinone</name>
        <dbReference type="ChEBI" id="CHEBI:58442"/>
    </ligand>
</feature>
<evidence type="ECO:0000256" key="4">
    <source>
        <dbReference type="ARBA" id="ARBA00023002"/>
    </source>
</evidence>
<dbReference type="Proteomes" id="UP000676246">
    <property type="component" value="Unassembled WGS sequence"/>
</dbReference>
<evidence type="ECO:0000256" key="7">
    <source>
        <dbReference type="PIRSR" id="PIRSR617512-3"/>
    </source>
</evidence>
<evidence type="ECO:0000256" key="1">
    <source>
        <dbReference type="ARBA" id="ARBA00008156"/>
    </source>
</evidence>
<comment type="similarity">
    <text evidence="1">Belongs to the bacterial PQQ dehydrogenase family.</text>
</comment>
<dbReference type="AlphaFoldDB" id="A0A940YP78"/>
<keyword evidence="7" id="KW-0106">Calcium</keyword>
<dbReference type="PROSITE" id="PS00364">
    <property type="entry name" value="BACTERIAL_PQQ_2"/>
    <property type="match status" value="1"/>
</dbReference>
<feature type="domain" description="Pyrrolo-quinoline quinone repeat" evidence="9">
    <location>
        <begin position="13"/>
        <end position="339"/>
    </location>
</feature>
<dbReference type="SMART" id="SM00564">
    <property type="entry name" value="PQQ"/>
    <property type="match status" value="5"/>
</dbReference>
<feature type="binding site" evidence="7">
    <location>
        <position position="170"/>
    </location>
    <ligand>
        <name>Ca(2+)</name>
        <dbReference type="ChEBI" id="CHEBI:29108"/>
    </ligand>
</feature>
<dbReference type="InterPro" id="IPR002372">
    <property type="entry name" value="PQQ_rpt_dom"/>
</dbReference>
<dbReference type="GO" id="GO:0016020">
    <property type="term" value="C:membrane"/>
    <property type="evidence" value="ECO:0007669"/>
    <property type="project" value="InterPro"/>
</dbReference>
<evidence type="ECO:0000256" key="8">
    <source>
        <dbReference type="PIRSR" id="PIRSR617512-4"/>
    </source>
</evidence>
<feature type="domain" description="Pyrrolo-quinoline quinone repeat" evidence="10">
    <location>
        <begin position="438"/>
        <end position="506"/>
    </location>
</feature>
<dbReference type="InterPro" id="IPR001479">
    <property type="entry name" value="Quinoprotein_DH_CS"/>
</dbReference>
<evidence type="ECO:0000256" key="5">
    <source>
        <dbReference type="PIRSR" id="PIRSR617512-1"/>
    </source>
</evidence>
<dbReference type="Gene3D" id="2.140.10.10">
    <property type="entry name" value="Quinoprotein alcohol dehydrogenase-like superfamily"/>
    <property type="match status" value="1"/>
</dbReference>
<feature type="binding site" evidence="6">
    <location>
        <position position="323"/>
    </location>
    <ligand>
        <name>pyrroloquinoline quinone</name>
        <dbReference type="ChEBI" id="CHEBI:58442"/>
    </ligand>
</feature>
<organism evidence="11 12">
    <name type="scientific">Ideonella alba</name>
    <dbReference type="NCBI Taxonomy" id="2824118"/>
    <lineage>
        <taxon>Bacteria</taxon>
        <taxon>Pseudomonadati</taxon>
        <taxon>Pseudomonadota</taxon>
        <taxon>Betaproteobacteria</taxon>
        <taxon>Burkholderiales</taxon>
        <taxon>Sphaerotilaceae</taxon>
        <taxon>Ideonella</taxon>
    </lineage>
</organism>
<feature type="binding site" evidence="7">
    <location>
        <position position="254"/>
    </location>
    <ligand>
        <name>Ca(2+)</name>
        <dbReference type="ChEBI" id="CHEBI:29108"/>
    </ligand>
</feature>
<comment type="cofactor">
    <cofactor evidence="7">
        <name>Ca(2+)</name>
        <dbReference type="ChEBI" id="CHEBI:29108"/>
    </cofactor>
    <text evidence="7">Binds 1 Ca(2+) ion per subunit.</text>
</comment>
<dbReference type="SUPFAM" id="SSF50998">
    <property type="entry name" value="Quinoprotein alcohol dehydrogenase-like"/>
    <property type="match status" value="1"/>
</dbReference>
<dbReference type="RefSeq" id="WP_210856992.1">
    <property type="nucleotide sequence ID" value="NZ_JAGQDD010000026.1"/>
</dbReference>
<evidence type="ECO:0000256" key="2">
    <source>
        <dbReference type="ARBA" id="ARBA00022723"/>
    </source>
</evidence>
<feature type="binding site" evidence="6">
    <location>
        <position position="108"/>
    </location>
    <ligand>
        <name>pyrroloquinoline quinone</name>
        <dbReference type="ChEBI" id="CHEBI:58442"/>
    </ligand>
</feature>
<feature type="binding site" evidence="7">
    <location>
        <position position="296"/>
    </location>
    <ligand>
        <name>Ca(2+)</name>
        <dbReference type="ChEBI" id="CHEBI:29108"/>
    </ligand>
</feature>
<feature type="disulfide bond" evidence="8">
    <location>
        <begin position="102"/>
        <end position="103"/>
    </location>
</feature>
<keyword evidence="12" id="KW-1185">Reference proteome</keyword>
<dbReference type="Pfam" id="PF13360">
    <property type="entry name" value="PQQ_2"/>
    <property type="match status" value="1"/>
</dbReference>
<dbReference type="InterPro" id="IPR011047">
    <property type="entry name" value="Quinoprotein_ADH-like_sf"/>
</dbReference>
<keyword evidence="4 11" id="KW-0560">Oxidoreductase</keyword>
<gene>
    <name evidence="11" type="ORF">KAK03_22885</name>
</gene>
<proteinExistence type="inferred from homology"/>
<evidence type="ECO:0000313" key="11">
    <source>
        <dbReference type="EMBL" id="MBQ0933329.1"/>
    </source>
</evidence>
<keyword evidence="2 7" id="KW-0479">Metal-binding</keyword>
<comment type="caution">
    <text evidence="11">The sequence shown here is derived from an EMBL/GenBank/DDBJ whole genome shotgun (WGS) entry which is preliminary data.</text>
</comment>
<sequence>MGSALAAGAGNEWTTPAGNPQAMRYSELASIHAGNVGTLVEEFSVATGTKGGHQGQPLVVGSTMYIVTPYPNKLIALDLNNPGTVKWTFSPRVDAYSRGVACCDTVNRGPAYADGKIIYNLLDDSTVAVDASTGQQVWRARHGDVTTGETLTGAPIIAKDKVIIGNAGGELGIRGWVKALRVSDGQQVWKAFSTGPDSEVLIGANTKPWYAKDRGVDLGVTTWPGTTWQQGGSTSWAWFSYDPALNLVYYGTGNPGVWNPDMRKGDNKWGSSIFARNADTGEAAWVYQLTPHDGWDYDAVNESILVDLTIKGKTRQALVHFNKNGFAYTMDRATGEVLVAEKFAYTTWAEKVNMKTGAPAVVKAMEPHQGEITNGICPSPLGGKDWEPSAYSPQTGLFYVPAINFCNALEPLKAIYIAGTPFMGADIAFQPAPGGYMGELVAWNAATGQRAWNVIETLPVYSGVMATAGNLVFYGTLDGHFKALNATNGQVVFDKQLECGIIGSPIAYSAPDGTQRVAVYTGIGWLPGGFAGGPCPAGGGFGVQGGDGMRSPLAGAIAQLPTARGKTTPAAATSGMLHVFKLP</sequence>
<reference evidence="11 12" key="1">
    <citation type="submission" date="2021-04" db="EMBL/GenBank/DDBJ databases">
        <title>The genome sequence of Ideonella sp. 3Y2.</title>
        <authorList>
            <person name="Liu Y."/>
        </authorList>
    </citation>
    <scope>NUCLEOTIDE SEQUENCE [LARGE SCALE GENOMIC DNA]</scope>
    <source>
        <strain evidence="11 12">3Y2</strain>
    </source>
</reference>
<evidence type="ECO:0000256" key="6">
    <source>
        <dbReference type="PIRSR" id="PIRSR617512-2"/>
    </source>
</evidence>
<evidence type="ECO:0000256" key="3">
    <source>
        <dbReference type="ARBA" id="ARBA00022891"/>
    </source>
</evidence>
<dbReference type="GO" id="GO:0005509">
    <property type="term" value="F:calcium ion binding"/>
    <property type="evidence" value="ECO:0007669"/>
    <property type="project" value="InterPro"/>
</dbReference>
<feature type="active site" description="Proton acceptor" evidence="5">
    <location>
        <position position="296"/>
    </location>
</feature>
<name>A0A940YP78_9BURK</name>